<reference evidence="2 3" key="1">
    <citation type="journal article" date="2014" name="Am. J. Bot.">
        <title>Genome assembly and annotation for red clover (Trifolium pratense; Fabaceae).</title>
        <authorList>
            <person name="Istvanek J."/>
            <person name="Jaros M."/>
            <person name="Krenek A."/>
            <person name="Repkova J."/>
        </authorList>
    </citation>
    <scope>NUCLEOTIDE SEQUENCE [LARGE SCALE GENOMIC DNA]</scope>
    <source>
        <strain evidence="3">cv. Tatra</strain>
        <tissue evidence="2">Young leaves</tissue>
    </source>
</reference>
<sequence length="328" mass="36810">MSIGVRRLTLLGEFKPFGLIAEALDGKSTETVTENYEYFLFDPEIARDRDAEDNCNEVASALNNRGDHELFIRGNRTYGWEVYTSLSLDLCKTYAFSDVSKYCIFPNSLLVGFEIVGILNGATSNSFGTSNFGLLGQLHPDPTISVVSLVLKHSPIIPTCIPGTNVKHVAFLASNGTNVLVFLPNLYMLSIGNNIHTVINFSPLFIITVVLSLIKIKSQYLHIKYDATVYQVECEKATWPNIGISSKLDVNIAFDLEDKITFRGVGNDMINVVVIPCLFTNMFYNEEIIYGIKVAEFEMVERIRHKKMLLSSYSDALEFYHVQIMDPL</sequence>
<dbReference type="AlphaFoldDB" id="A0A2K3NKL7"/>
<protein>
    <submittedName>
        <fullName evidence="2">Anaphase-promoting complex subunit 1-like protein</fullName>
    </submittedName>
</protein>
<evidence type="ECO:0000256" key="1">
    <source>
        <dbReference type="SAM" id="Phobius"/>
    </source>
</evidence>
<evidence type="ECO:0000313" key="3">
    <source>
        <dbReference type="Proteomes" id="UP000236291"/>
    </source>
</evidence>
<keyword evidence="1" id="KW-0472">Membrane</keyword>
<gene>
    <name evidence="2" type="ORF">L195_g000012</name>
</gene>
<feature type="transmembrane region" description="Helical" evidence="1">
    <location>
        <begin position="195"/>
        <end position="214"/>
    </location>
</feature>
<reference evidence="2 3" key="2">
    <citation type="journal article" date="2017" name="Front. Plant Sci.">
        <title>Gene Classification and Mining of Molecular Markers Useful in Red Clover (Trifolium pratense) Breeding.</title>
        <authorList>
            <person name="Istvanek J."/>
            <person name="Dluhosova J."/>
            <person name="Dluhos P."/>
            <person name="Patkova L."/>
            <person name="Nedelnik J."/>
            <person name="Repkova J."/>
        </authorList>
    </citation>
    <scope>NUCLEOTIDE SEQUENCE [LARGE SCALE GENOMIC DNA]</scope>
    <source>
        <strain evidence="3">cv. Tatra</strain>
        <tissue evidence="2">Young leaves</tissue>
    </source>
</reference>
<dbReference type="EMBL" id="ASHM01000002">
    <property type="protein sequence ID" value="PNY03606.1"/>
    <property type="molecule type" value="Genomic_DNA"/>
</dbReference>
<dbReference type="ExpressionAtlas" id="A0A2K3NKL7">
    <property type="expression patterns" value="baseline"/>
</dbReference>
<proteinExistence type="predicted"/>
<evidence type="ECO:0000313" key="2">
    <source>
        <dbReference type="EMBL" id="PNY03606.1"/>
    </source>
</evidence>
<organism evidence="2 3">
    <name type="scientific">Trifolium pratense</name>
    <name type="common">Red clover</name>
    <dbReference type="NCBI Taxonomy" id="57577"/>
    <lineage>
        <taxon>Eukaryota</taxon>
        <taxon>Viridiplantae</taxon>
        <taxon>Streptophyta</taxon>
        <taxon>Embryophyta</taxon>
        <taxon>Tracheophyta</taxon>
        <taxon>Spermatophyta</taxon>
        <taxon>Magnoliopsida</taxon>
        <taxon>eudicotyledons</taxon>
        <taxon>Gunneridae</taxon>
        <taxon>Pentapetalae</taxon>
        <taxon>rosids</taxon>
        <taxon>fabids</taxon>
        <taxon>Fabales</taxon>
        <taxon>Fabaceae</taxon>
        <taxon>Papilionoideae</taxon>
        <taxon>50 kb inversion clade</taxon>
        <taxon>NPAAA clade</taxon>
        <taxon>Hologalegina</taxon>
        <taxon>IRL clade</taxon>
        <taxon>Trifolieae</taxon>
        <taxon>Trifolium</taxon>
    </lineage>
</organism>
<keyword evidence="1" id="KW-0812">Transmembrane</keyword>
<accession>A0A2K3NKL7</accession>
<dbReference type="STRING" id="57577.A0A2K3NKL7"/>
<name>A0A2K3NKL7_TRIPR</name>
<dbReference type="Proteomes" id="UP000236291">
    <property type="component" value="Unassembled WGS sequence"/>
</dbReference>
<comment type="caution">
    <text evidence="2">The sequence shown here is derived from an EMBL/GenBank/DDBJ whole genome shotgun (WGS) entry which is preliminary data.</text>
</comment>
<keyword evidence="1" id="KW-1133">Transmembrane helix</keyword>
<feature type="transmembrane region" description="Helical" evidence="1">
    <location>
        <begin position="169"/>
        <end position="189"/>
    </location>
</feature>